<feature type="compositionally biased region" description="Low complexity" evidence="4">
    <location>
        <begin position="464"/>
        <end position="477"/>
    </location>
</feature>
<evidence type="ECO:0000259" key="5">
    <source>
        <dbReference type="Pfam" id="PF00884"/>
    </source>
</evidence>
<organism evidence="6 7">
    <name type="scientific">Oligosphaera ethanolica</name>
    <dbReference type="NCBI Taxonomy" id="760260"/>
    <lineage>
        <taxon>Bacteria</taxon>
        <taxon>Pseudomonadati</taxon>
        <taxon>Lentisphaerota</taxon>
        <taxon>Oligosphaeria</taxon>
        <taxon>Oligosphaerales</taxon>
        <taxon>Oligosphaeraceae</taxon>
        <taxon>Oligosphaera</taxon>
    </lineage>
</organism>
<keyword evidence="7" id="KW-1185">Reference proteome</keyword>
<evidence type="ECO:0000313" key="7">
    <source>
        <dbReference type="Proteomes" id="UP001238163"/>
    </source>
</evidence>
<proteinExistence type="inferred from homology"/>
<reference evidence="6" key="1">
    <citation type="submission" date="2023-07" db="EMBL/GenBank/DDBJ databases">
        <title>Genomic Encyclopedia of Type Strains, Phase IV (KMG-IV): sequencing the most valuable type-strain genomes for metagenomic binning, comparative biology and taxonomic classification.</title>
        <authorList>
            <person name="Goeker M."/>
        </authorList>
    </citation>
    <scope>NUCLEOTIDE SEQUENCE</scope>
    <source>
        <strain evidence="6">DSM 24202</strain>
    </source>
</reference>
<keyword evidence="2" id="KW-0479">Metal-binding</keyword>
<dbReference type="Gene3D" id="3.40.720.10">
    <property type="entry name" value="Alkaline Phosphatase, subunit A"/>
    <property type="match status" value="1"/>
</dbReference>
<feature type="domain" description="Sulfatase N-terminal" evidence="5">
    <location>
        <begin position="5"/>
        <end position="358"/>
    </location>
</feature>
<evidence type="ECO:0000256" key="1">
    <source>
        <dbReference type="ARBA" id="ARBA00008779"/>
    </source>
</evidence>
<dbReference type="Pfam" id="PF00884">
    <property type="entry name" value="Sulfatase"/>
    <property type="match status" value="1"/>
</dbReference>
<sequence length="477" mass="54462">MDSRPNVVMIVIDQMRRSALGVNGHACAAHTPHLDQLAREGVNFTRAYSACPSCIAARATMWTGMEHINHGFTGYDSRPEWHYPVTLPGVLANSGYHTQCVGKMHVEPARNLIGFHHVVLHDGFLHDKRRQYRNAADYDDYLPWLRERLGPAADICDVGPGCNGYASRCWPWDERWHPTSWVTSESINFLRRRDPTKPFFLKVSYHRPHSPLDPPQTYFDMYADVDFPEPLRGDWVEHELPHGQAENPVPTDRPFRERARKAYHALISQIDYELNRLFIELSDRNVWDETLIMVVADHGDMLYDHNLVRKSVPFEGSSGVPLIVRLPKSMRQGRVGVTDARLAELRDLFPTVCEVCGITPPAQLDGQSLLAATRRQEPIHGEHPNAEWSNHWLCDGHEKYCWFSQNGRELLFNLDDDPDECHDLSKEQPARLAEWRRRLIAKLSDRAEGYVANGELQTGRRPMSSQAWAGAGNNAAQ</sequence>
<comment type="similarity">
    <text evidence="1">Belongs to the sulfatase family.</text>
</comment>
<dbReference type="PROSITE" id="PS00149">
    <property type="entry name" value="SULFATASE_2"/>
    <property type="match status" value="1"/>
</dbReference>
<gene>
    <name evidence="6" type="ORF">J3R75_001398</name>
</gene>
<dbReference type="GO" id="GO:0008484">
    <property type="term" value="F:sulfuric ester hydrolase activity"/>
    <property type="evidence" value="ECO:0007669"/>
    <property type="project" value="TreeGrafter"/>
</dbReference>
<evidence type="ECO:0000256" key="3">
    <source>
        <dbReference type="ARBA" id="ARBA00022801"/>
    </source>
</evidence>
<dbReference type="GO" id="GO:0046872">
    <property type="term" value="F:metal ion binding"/>
    <property type="evidence" value="ECO:0007669"/>
    <property type="project" value="UniProtKB-KW"/>
</dbReference>
<evidence type="ECO:0000256" key="4">
    <source>
        <dbReference type="SAM" id="MobiDB-lite"/>
    </source>
</evidence>
<evidence type="ECO:0000256" key="2">
    <source>
        <dbReference type="ARBA" id="ARBA00022723"/>
    </source>
</evidence>
<dbReference type="AlphaFoldDB" id="A0AAE3VF70"/>
<protein>
    <submittedName>
        <fullName evidence="6">Arylsulfatase A-like enzyme</fullName>
    </submittedName>
</protein>
<dbReference type="NCBIfam" id="NF010322">
    <property type="entry name" value="PRK13759.1"/>
    <property type="match status" value="1"/>
</dbReference>
<dbReference type="SUPFAM" id="SSF53649">
    <property type="entry name" value="Alkaline phosphatase-like"/>
    <property type="match status" value="1"/>
</dbReference>
<dbReference type="PANTHER" id="PTHR45953:SF1">
    <property type="entry name" value="IDURONATE 2-SULFATASE"/>
    <property type="match status" value="1"/>
</dbReference>
<dbReference type="Proteomes" id="UP001238163">
    <property type="component" value="Unassembled WGS sequence"/>
</dbReference>
<name>A0AAE3VF70_9BACT</name>
<accession>A0AAE3VF70</accession>
<dbReference type="InterPro" id="IPR024607">
    <property type="entry name" value="Sulfatase_CS"/>
</dbReference>
<dbReference type="GO" id="GO:0005737">
    <property type="term" value="C:cytoplasm"/>
    <property type="evidence" value="ECO:0007669"/>
    <property type="project" value="TreeGrafter"/>
</dbReference>
<dbReference type="InterPro" id="IPR000917">
    <property type="entry name" value="Sulfatase_N"/>
</dbReference>
<dbReference type="EMBL" id="JAUSVL010000001">
    <property type="protein sequence ID" value="MDQ0289291.1"/>
    <property type="molecule type" value="Genomic_DNA"/>
</dbReference>
<evidence type="ECO:0000313" key="6">
    <source>
        <dbReference type="EMBL" id="MDQ0289291.1"/>
    </source>
</evidence>
<dbReference type="PANTHER" id="PTHR45953">
    <property type="entry name" value="IDURONATE 2-SULFATASE"/>
    <property type="match status" value="1"/>
</dbReference>
<dbReference type="InterPro" id="IPR017850">
    <property type="entry name" value="Alkaline_phosphatase_core_sf"/>
</dbReference>
<comment type="caution">
    <text evidence="6">The sequence shown here is derived from an EMBL/GenBank/DDBJ whole genome shotgun (WGS) entry which is preliminary data.</text>
</comment>
<keyword evidence="3" id="KW-0378">Hydrolase</keyword>
<feature type="region of interest" description="Disordered" evidence="4">
    <location>
        <begin position="457"/>
        <end position="477"/>
    </location>
</feature>
<dbReference type="RefSeq" id="WP_307260704.1">
    <property type="nucleotide sequence ID" value="NZ_JAUSVL010000001.1"/>
</dbReference>